<reference evidence="1 2" key="1">
    <citation type="submission" date="2024-09" db="EMBL/GenBank/DDBJ databases">
        <title>Floridaenema gen nov. (Aerosakkonemataceae, Aerosakkonematales ord. nov., Cyanobacteria) from benthic tropical and subtropical fresh waters, with the description of four new species.</title>
        <authorList>
            <person name="Moretto J.A."/>
            <person name="Berthold D.E."/>
            <person name="Lefler F.W."/>
            <person name="Huang I.-S."/>
            <person name="Laughinghouse H. IV."/>
        </authorList>
    </citation>
    <scope>NUCLEOTIDE SEQUENCE [LARGE SCALE GENOMIC DNA]</scope>
    <source>
        <strain evidence="1 2">BLCC-F46</strain>
    </source>
</reference>
<accession>A0ABV4XB00</accession>
<sequence>MVSRNSKYFIFRPFPNGFNSLIRLKITSPYNLDPRPLAGTIIVFPVSHSHYITSRRIYLNEYYLWYFPVRNFGLKFKPRRFLPSLPLSIAECRLPIDDIAIEDLRSLTQR</sequence>
<organism evidence="1 2">
    <name type="scientific">Floridaenema aerugineum BLCC-F46</name>
    <dbReference type="NCBI Taxonomy" id="3153654"/>
    <lineage>
        <taxon>Bacteria</taxon>
        <taxon>Bacillati</taxon>
        <taxon>Cyanobacteriota</taxon>
        <taxon>Cyanophyceae</taxon>
        <taxon>Oscillatoriophycideae</taxon>
        <taxon>Aerosakkonematales</taxon>
        <taxon>Aerosakkonemataceae</taxon>
        <taxon>Floridanema</taxon>
        <taxon>Floridanema aerugineum</taxon>
    </lineage>
</organism>
<gene>
    <name evidence="1" type="ORF">ACE1CC_22805</name>
</gene>
<comment type="caution">
    <text evidence="1">The sequence shown here is derived from an EMBL/GenBank/DDBJ whole genome shotgun (WGS) entry which is preliminary data.</text>
</comment>
<evidence type="ECO:0000313" key="1">
    <source>
        <dbReference type="EMBL" id="MFB2879696.1"/>
    </source>
</evidence>
<dbReference type="EMBL" id="JBHFNQ010000175">
    <property type="protein sequence ID" value="MFB2879696.1"/>
    <property type="molecule type" value="Genomic_DNA"/>
</dbReference>
<evidence type="ECO:0000313" key="2">
    <source>
        <dbReference type="Proteomes" id="UP001576774"/>
    </source>
</evidence>
<dbReference type="RefSeq" id="WP_413272732.1">
    <property type="nucleotide sequence ID" value="NZ_JBHFNQ010000175.1"/>
</dbReference>
<name>A0ABV4XB00_9CYAN</name>
<protein>
    <submittedName>
        <fullName evidence="1">Uncharacterized protein</fullName>
    </submittedName>
</protein>
<keyword evidence="2" id="KW-1185">Reference proteome</keyword>
<dbReference type="Proteomes" id="UP001576774">
    <property type="component" value="Unassembled WGS sequence"/>
</dbReference>
<proteinExistence type="predicted"/>